<organism evidence="1 2">
    <name type="scientific">Spizellomyces punctatus (strain DAOM BR117)</name>
    <dbReference type="NCBI Taxonomy" id="645134"/>
    <lineage>
        <taxon>Eukaryota</taxon>
        <taxon>Fungi</taxon>
        <taxon>Fungi incertae sedis</taxon>
        <taxon>Chytridiomycota</taxon>
        <taxon>Chytridiomycota incertae sedis</taxon>
        <taxon>Chytridiomycetes</taxon>
        <taxon>Spizellomycetales</taxon>
        <taxon>Spizellomycetaceae</taxon>
        <taxon>Spizellomyces</taxon>
    </lineage>
</organism>
<dbReference type="EMBL" id="KQ257460">
    <property type="protein sequence ID" value="KNC98456.1"/>
    <property type="molecule type" value="Genomic_DNA"/>
</dbReference>
<dbReference type="FunCoup" id="A0A0L0HBZ0">
    <property type="interactions" value="3"/>
</dbReference>
<dbReference type="eggNOG" id="ENOG502S7B4">
    <property type="taxonomic scope" value="Eukaryota"/>
</dbReference>
<dbReference type="VEuPathDB" id="FungiDB:SPPG_06156"/>
<dbReference type="PANTHER" id="PTHR28181:SF1">
    <property type="entry name" value="COLD TOLERANCE PROTEIN 1"/>
    <property type="match status" value="1"/>
</dbReference>
<evidence type="ECO:0000313" key="1">
    <source>
        <dbReference type="EMBL" id="KNC98456.1"/>
    </source>
</evidence>
<sequence length="272" mass="29532">MPTLDRLILDFDETITTSDTTPVIASTAKRPTTCPAWSSFLDAYLENYKNHTPPEPTHDPPTTEDLLAYLDSYKSVERASISRVIEAGALRGTTRASLFAAGASVPTQKGWAAFANCWLENRSNDVALYLSSVNWSMDIIRGTLNAANICIPDSNILANDLEYDSHGISTGGLSVRFMTGSDKLRGLQERLETLDGCIYIGDSVSDIPCMHAASVGILIRPSDSVSMLCEKYGIPTRPLPSQLDECQAGVIYIANNGWAQIHALACPNDKTL</sequence>
<dbReference type="InterPro" id="IPR023214">
    <property type="entry name" value="HAD_sf"/>
</dbReference>
<dbReference type="OrthoDB" id="10255128at2759"/>
<protein>
    <recommendedName>
        <fullName evidence="3">2,3-diketo-5-methylthio-1-phosphopentane phosphatase</fullName>
    </recommendedName>
</protein>
<dbReference type="AlphaFoldDB" id="A0A0L0HBZ0"/>
<gene>
    <name evidence="1" type="ORF">SPPG_06156</name>
</gene>
<dbReference type="GeneID" id="27689483"/>
<dbReference type="RefSeq" id="XP_016606496.1">
    <property type="nucleotide sequence ID" value="XM_016754360.1"/>
</dbReference>
<dbReference type="Gene3D" id="3.40.50.1000">
    <property type="entry name" value="HAD superfamily/HAD-like"/>
    <property type="match status" value="1"/>
</dbReference>
<reference evidence="1 2" key="1">
    <citation type="submission" date="2009-08" db="EMBL/GenBank/DDBJ databases">
        <title>The Genome Sequence of Spizellomyces punctatus strain DAOM BR117.</title>
        <authorList>
            <consortium name="The Broad Institute Genome Sequencing Platform"/>
            <person name="Russ C."/>
            <person name="Cuomo C."/>
            <person name="Shea T."/>
            <person name="Young S.K."/>
            <person name="Zeng Q."/>
            <person name="Koehrsen M."/>
            <person name="Haas B."/>
            <person name="Borodovsky M."/>
            <person name="Guigo R."/>
            <person name="Alvarado L."/>
            <person name="Berlin A."/>
            <person name="Bochicchio J."/>
            <person name="Borenstein D."/>
            <person name="Chapman S."/>
            <person name="Chen Z."/>
            <person name="Engels R."/>
            <person name="Freedman E."/>
            <person name="Gellesch M."/>
            <person name="Goldberg J."/>
            <person name="Griggs A."/>
            <person name="Gujja S."/>
            <person name="Heiman D."/>
            <person name="Hepburn T."/>
            <person name="Howarth C."/>
            <person name="Jen D."/>
            <person name="Larson L."/>
            <person name="Lewis B."/>
            <person name="Mehta T."/>
            <person name="Park D."/>
            <person name="Pearson M."/>
            <person name="Roberts A."/>
            <person name="Saif S."/>
            <person name="Shenoy N."/>
            <person name="Sisk P."/>
            <person name="Stolte C."/>
            <person name="Sykes S."/>
            <person name="Thomson T."/>
            <person name="Walk T."/>
            <person name="White J."/>
            <person name="Yandava C."/>
            <person name="Burger G."/>
            <person name="Gray M.W."/>
            <person name="Holland P.W.H."/>
            <person name="King N."/>
            <person name="Lang F.B.F."/>
            <person name="Roger A.J."/>
            <person name="Ruiz-Trillo I."/>
            <person name="Lander E."/>
            <person name="Nusbaum C."/>
        </authorList>
    </citation>
    <scope>NUCLEOTIDE SEQUENCE [LARGE SCALE GENOMIC DNA]</scope>
    <source>
        <strain evidence="1 2">DAOM BR117</strain>
    </source>
</reference>
<dbReference type="Proteomes" id="UP000053201">
    <property type="component" value="Unassembled WGS sequence"/>
</dbReference>
<dbReference type="InterPro" id="IPR050849">
    <property type="entry name" value="HAD-like_hydrolase_phosphatase"/>
</dbReference>
<dbReference type="Pfam" id="PF12710">
    <property type="entry name" value="HAD"/>
    <property type="match status" value="1"/>
</dbReference>
<proteinExistence type="predicted"/>
<dbReference type="STRING" id="645134.A0A0L0HBZ0"/>
<evidence type="ECO:0000313" key="2">
    <source>
        <dbReference type="Proteomes" id="UP000053201"/>
    </source>
</evidence>
<dbReference type="OMA" id="STTDMEC"/>
<evidence type="ECO:0008006" key="3">
    <source>
        <dbReference type="Google" id="ProtNLM"/>
    </source>
</evidence>
<dbReference type="InParanoid" id="A0A0L0HBZ0"/>
<dbReference type="SUPFAM" id="SSF56784">
    <property type="entry name" value="HAD-like"/>
    <property type="match status" value="1"/>
</dbReference>
<accession>A0A0L0HBZ0</accession>
<name>A0A0L0HBZ0_SPIPD</name>
<dbReference type="PANTHER" id="PTHR28181">
    <property type="entry name" value="UPF0655 PROTEIN YCR015C"/>
    <property type="match status" value="1"/>
</dbReference>
<keyword evidence="2" id="KW-1185">Reference proteome</keyword>
<dbReference type="InterPro" id="IPR036412">
    <property type="entry name" value="HAD-like_sf"/>
</dbReference>